<proteinExistence type="predicted"/>
<evidence type="ECO:0000313" key="1">
    <source>
        <dbReference type="EnsemblPlants" id="OGLUM07G08350.1"/>
    </source>
</evidence>
<evidence type="ECO:0000313" key="2">
    <source>
        <dbReference type="Proteomes" id="UP000026961"/>
    </source>
</evidence>
<reference evidence="1" key="2">
    <citation type="submission" date="2018-05" db="EMBL/GenBank/DDBJ databases">
        <title>OgluRS3 (Oryza glumaepatula Reference Sequence Version 3).</title>
        <authorList>
            <person name="Zhang J."/>
            <person name="Kudrna D."/>
            <person name="Lee S."/>
            <person name="Talag J."/>
            <person name="Welchert J."/>
            <person name="Wing R.A."/>
        </authorList>
    </citation>
    <scope>NUCLEOTIDE SEQUENCE [LARGE SCALE GENOMIC DNA]</scope>
</reference>
<protein>
    <submittedName>
        <fullName evidence="1">Uncharacterized protein</fullName>
    </submittedName>
</protein>
<dbReference type="Gramene" id="OGLUM07G08350.1">
    <property type="protein sequence ID" value="OGLUM07G08350.1"/>
    <property type="gene ID" value="OGLUM07G08350"/>
</dbReference>
<name>A0A0E0AHR9_9ORYZ</name>
<dbReference type="Proteomes" id="UP000026961">
    <property type="component" value="Chromosome 7"/>
</dbReference>
<reference evidence="1" key="1">
    <citation type="submission" date="2015-04" db="UniProtKB">
        <authorList>
            <consortium name="EnsemblPlants"/>
        </authorList>
    </citation>
    <scope>IDENTIFICATION</scope>
</reference>
<dbReference type="EnsemblPlants" id="OGLUM07G08350.1">
    <property type="protein sequence ID" value="OGLUM07G08350.1"/>
    <property type="gene ID" value="OGLUM07G08350"/>
</dbReference>
<sequence length="112" mass="12813">MINASERANVYERNTRRNAKIYPYRGGKTRDCVFGAEQSGLKLHYQTLSFPMYHSCCRRIPRPFACRVVPAPVARDKTLAQFLSDSSDVFCRHNPLEKVVEAFGKLWVGNAM</sequence>
<dbReference type="AlphaFoldDB" id="A0A0E0AHR9"/>
<keyword evidence="2" id="KW-1185">Reference proteome</keyword>
<accession>A0A0E0AHR9</accession>
<organism evidence="1">
    <name type="scientific">Oryza glumipatula</name>
    <dbReference type="NCBI Taxonomy" id="40148"/>
    <lineage>
        <taxon>Eukaryota</taxon>
        <taxon>Viridiplantae</taxon>
        <taxon>Streptophyta</taxon>
        <taxon>Embryophyta</taxon>
        <taxon>Tracheophyta</taxon>
        <taxon>Spermatophyta</taxon>
        <taxon>Magnoliopsida</taxon>
        <taxon>Liliopsida</taxon>
        <taxon>Poales</taxon>
        <taxon>Poaceae</taxon>
        <taxon>BOP clade</taxon>
        <taxon>Oryzoideae</taxon>
        <taxon>Oryzeae</taxon>
        <taxon>Oryzinae</taxon>
        <taxon>Oryza</taxon>
    </lineage>
</organism>
<dbReference type="HOGENOM" id="CLU_2149805_0_0_1"/>